<organism evidence="1 2">
    <name type="scientific">Pseudomonas tensinigenes</name>
    <dbReference type="NCBI Taxonomy" id="2745511"/>
    <lineage>
        <taxon>Bacteria</taxon>
        <taxon>Pseudomonadati</taxon>
        <taxon>Pseudomonadota</taxon>
        <taxon>Gammaproteobacteria</taxon>
        <taxon>Pseudomonadales</taxon>
        <taxon>Pseudomonadaceae</taxon>
        <taxon>Pseudomonas</taxon>
    </lineage>
</organism>
<protein>
    <submittedName>
        <fullName evidence="1">Uncharacterized protein</fullName>
    </submittedName>
</protein>
<accession>A0ABX8Q553</accession>
<dbReference type="EMBL" id="CP077089">
    <property type="protein sequence ID" value="QXI08609.1"/>
    <property type="molecule type" value="Genomic_DNA"/>
</dbReference>
<dbReference type="Proteomes" id="UP000646386">
    <property type="component" value="Chromosome"/>
</dbReference>
<evidence type="ECO:0000313" key="2">
    <source>
        <dbReference type="Proteomes" id="UP000646386"/>
    </source>
</evidence>
<reference evidence="1 2" key="1">
    <citation type="journal article" date="2020" name="Microorganisms">
        <title>Reliable Identification of Environmental Pseudomonas Isolates Using the rpoD Gene.</title>
        <authorList>
            <consortium name="The Broad Institute Genome Sequencing Platform"/>
            <person name="Girard L."/>
            <person name="Lood C."/>
            <person name="Rokni-Zadeh H."/>
            <person name="van Noort V."/>
            <person name="Lavigne R."/>
            <person name="De Mot R."/>
        </authorList>
    </citation>
    <scope>NUCLEOTIDE SEQUENCE [LARGE SCALE GENOMIC DNA]</scope>
    <source>
        <strain evidence="1 2">ZA 5.3</strain>
    </source>
</reference>
<gene>
    <name evidence="1" type="ORF">HU718_013165</name>
</gene>
<reference evidence="1 2" key="2">
    <citation type="journal article" date="2021" name="Microorganisms">
        <title>The Ever-Expanding Pseudomonas Genus: Description of 43 New Species and Partition of the Pseudomonas putida Group.</title>
        <authorList>
            <person name="Girard L."/>
            <person name="Lood C."/>
            <person name="Hofte M."/>
            <person name="Vandamme P."/>
            <person name="Rokni-Zadeh H."/>
            <person name="van Noort V."/>
            <person name="Lavigne R."/>
            <person name="De Mot R."/>
        </authorList>
    </citation>
    <scope>NUCLEOTIDE SEQUENCE [LARGE SCALE GENOMIC DNA]</scope>
    <source>
        <strain evidence="1 2">ZA 5.3</strain>
    </source>
</reference>
<evidence type="ECO:0000313" key="1">
    <source>
        <dbReference type="EMBL" id="QXI08609.1"/>
    </source>
</evidence>
<sequence>MCKQHSQALSTEYACLKDLCRNDEASEKMLSYLEEHPELTRTLFYTLPLRLQLEQSGQYSTLFNALMATFNNLPDWLAKLRKIEHPQLPALDDLPEHSRTVAAAVQDTYSPALNLGLNRVLEGFDLSGEKIPELDELFQRLPKALRLRLFDAAKTSGVTFTVASPAEQSALQGAIKEMLREREYLKTLNRERNQITHNKNRQGHKTARAVELQEEIVRVRAQLTQIEGRLAAALSPIEELPDRSARLYGATPARAGVTVVFPPAQQGELRSLLGNIRMGVSGVSAGSLVKTEGMGLVVVLVQVVNLVGAYREVRRQAANKRVWEPFVNAVVATGAAGFSAAQSLADTALKARSASLVASLQLHALQNVHVQMGKLHIGLGAHTYLFGFFSSMVSFSAQSEKWQQATRSGNSAAYQSATLATLGAGGMVMVNSYGITHTIHASLTVLTAPNKMARAAAWAAAGTRLSTVFFRFNLAGALFTVLELSGSWLYSRYNISAHDKWLKITPWSRAAEMRGDHSLEDYQNYLAFLIHAPYAQLGPNPHDSWLRNLLFKAKPSDIHLVLPRLTLADLLPPFGGKPTHRLGIGAHRISIPLHSRGIQREQRDAISDEIVSSLRIVKSTSEGLVLCLQYPVDPDSEYIPARETLELAVCIQTLNEKGECTSRTRVIHLDPRGDGHFAVIAHELVKEKPPVLLVEMQFLEQADHAE</sequence>
<dbReference type="RefSeq" id="WP_186614474.1">
    <property type="nucleotide sequence ID" value="NZ_CP077089.1"/>
</dbReference>
<keyword evidence="2" id="KW-1185">Reference proteome</keyword>
<proteinExistence type="predicted"/>
<name>A0ABX8Q553_9PSED</name>